<evidence type="ECO:0000313" key="2">
    <source>
        <dbReference type="Proteomes" id="UP000025227"/>
    </source>
</evidence>
<dbReference type="AlphaFoldDB" id="A0A7I4Y4Q5"/>
<dbReference type="OrthoDB" id="10386300at2759"/>
<sequence>MNREEFGHHILTPSDLEHRESESSGKVAQTQHNLPSLSREHFRPLFRFSTPWYSSCDQDSNRNSMAADSRPTTDGSYIQTASAGPFAVSASKRMGNDLVEADVEVLADDDHPISRAVAGSDPPGLIQQRDSLMSCQASSSDDDERPGKEVSFDSTSLSQAEKSAHESEEFCKPFDVALTENSVTDRDITDHSEIFIKSWQSGSQASLLQASEEDGNSPLDLKFENTKPLFEEFSYETENSLEIDNVFNESYSVLDTQSYNVLSLESTPGAWRSCCTSECSLPEFKGDYQELLTALDSTYANVARMKQRFREILEELKRKLG</sequence>
<dbReference type="Proteomes" id="UP000025227">
    <property type="component" value="Unplaced"/>
</dbReference>
<feature type="compositionally biased region" description="Polar residues" evidence="1">
    <location>
        <begin position="152"/>
        <end position="161"/>
    </location>
</feature>
<feature type="compositionally biased region" description="Polar residues" evidence="1">
    <location>
        <begin position="24"/>
        <end position="36"/>
    </location>
</feature>
<organism evidence="2 3">
    <name type="scientific">Haemonchus contortus</name>
    <name type="common">Barber pole worm</name>
    <dbReference type="NCBI Taxonomy" id="6289"/>
    <lineage>
        <taxon>Eukaryota</taxon>
        <taxon>Metazoa</taxon>
        <taxon>Ecdysozoa</taxon>
        <taxon>Nematoda</taxon>
        <taxon>Chromadorea</taxon>
        <taxon>Rhabditida</taxon>
        <taxon>Rhabditina</taxon>
        <taxon>Rhabditomorpha</taxon>
        <taxon>Strongyloidea</taxon>
        <taxon>Trichostrongylidae</taxon>
        <taxon>Haemonchus</taxon>
    </lineage>
</organism>
<feature type="region of interest" description="Disordered" evidence="1">
    <location>
        <begin position="54"/>
        <end position="78"/>
    </location>
</feature>
<name>A0A7I4Y4Q5_HAECO</name>
<dbReference type="WBParaSite" id="HCON_00044660-00001">
    <property type="protein sequence ID" value="HCON_00044660-00001"/>
    <property type="gene ID" value="HCON_00044660"/>
</dbReference>
<keyword evidence="2" id="KW-1185">Reference proteome</keyword>
<proteinExistence type="predicted"/>
<evidence type="ECO:0000256" key="1">
    <source>
        <dbReference type="SAM" id="MobiDB-lite"/>
    </source>
</evidence>
<accession>A0A7I4Y4Q5</accession>
<evidence type="ECO:0000313" key="3">
    <source>
        <dbReference type="WBParaSite" id="HCON_00044660-00001"/>
    </source>
</evidence>
<reference evidence="3" key="1">
    <citation type="submission" date="2020-12" db="UniProtKB">
        <authorList>
            <consortium name="WormBaseParasite"/>
        </authorList>
    </citation>
    <scope>IDENTIFICATION</scope>
    <source>
        <strain evidence="3">MHco3</strain>
    </source>
</reference>
<feature type="region of interest" description="Disordered" evidence="1">
    <location>
        <begin position="132"/>
        <end position="166"/>
    </location>
</feature>
<protein>
    <submittedName>
        <fullName evidence="3">Protein Shroom1</fullName>
    </submittedName>
</protein>
<feature type="region of interest" description="Disordered" evidence="1">
    <location>
        <begin position="1"/>
        <end position="40"/>
    </location>
</feature>